<organism evidence="3 4">
    <name type="scientific">Beijerinckia indica subsp. indica (strain ATCC 9039 / DSM 1715 / NCIMB 8712)</name>
    <dbReference type="NCBI Taxonomy" id="395963"/>
    <lineage>
        <taxon>Bacteria</taxon>
        <taxon>Pseudomonadati</taxon>
        <taxon>Pseudomonadota</taxon>
        <taxon>Alphaproteobacteria</taxon>
        <taxon>Hyphomicrobiales</taxon>
        <taxon>Beijerinckiaceae</taxon>
        <taxon>Beijerinckia</taxon>
    </lineage>
</organism>
<keyword evidence="1" id="KW-0408">Iron</keyword>
<reference evidence="3 4" key="2">
    <citation type="journal article" date="2010" name="J. Bacteriol.">
        <title>Complete genome sequence of Beijerinckia indica subsp. indica.</title>
        <authorList>
            <person name="Tamas I."/>
            <person name="Dedysh S.N."/>
            <person name="Liesack W."/>
            <person name="Stott M.B."/>
            <person name="Alam M."/>
            <person name="Murrell J.C."/>
            <person name="Dunfield P.F."/>
        </authorList>
    </citation>
    <scope>NUCLEOTIDE SEQUENCE [LARGE SCALE GENOMIC DNA]</scope>
    <source>
        <strain evidence="4">ATCC 9039 / DSM 1715 / NCIMB 8712</strain>
    </source>
</reference>
<accession>B2IB43</accession>
<keyword evidence="1" id="KW-0813">Transport</keyword>
<dbReference type="KEGG" id="bid:Bind_0084"/>
<sequence length="178" mass="20254">MNNEQVEIVKRTIIRLLPPRPEGNSEIIIQRYEKQKRDANQAFGDVFYPKLFELAPDTQELFKDLEGTKQKFPDMLTLLVRSMNRLHDTLNTMQELGVTHMKLGVKVEHYQPFVKALLWTFHKQLGDEVFNGHVAEAFVAVLSRICGIMCNSAYPQIRGLPVDAPMPTTEGSSTPPTT</sequence>
<protein>
    <submittedName>
        <fullName evidence="3">Globin</fullName>
    </submittedName>
</protein>
<dbReference type="InterPro" id="IPR012292">
    <property type="entry name" value="Globin/Proto"/>
</dbReference>
<dbReference type="GO" id="GO:0020037">
    <property type="term" value="F:heme binding"/>
    <property type="evidence" value="ECO:0007669"/>
    <property type="project" value="InterPro"/>
</dbReference>
<name>B2IB43_BEII9</name>
<dbReference type="OrthoDB" id="3213438at2"/>
<dbReference type="AlphaFoldDB" id="B2IB43"/>
<dbReference type="InterPro" id="IPR000971">
    <property type="entry name" value="Globin"/>
</dbReference>
<comment type="similarity">
    <text evidence="1">Belongs to the globin family.</text>
</comment>
<evidence type="ECO:0000259" key="2">
    <source>
        <dbReference type="PROSITE" id="PS01033"/>
    </source>
</evidence>
<dbReference type="EMBL" id="CP001016">
    <property type="protein sequence ID" value="ACB93743.1"/>
    <property type="molecule type" value="Genomic_DNA"/>
</dbReference>
<dbReference type="Gene3D" id="1.10.490.10">
    <property type="entry name" value="Globins"/>
    <property type="match status" value="1"/>
</dbReference>
<dbReference type="STRING" id="395963.Bind_0084"/>
<keyword evidence="4" id="KW-1185">Reference proteome</keyword>
<dbReference type="RefSeq" id="WP_012383101.1">
    <property type="nucleotide sequence ID" value="NC_010581.1"/>
</dbReference>
<keyword evidence="1" id="KW-0561">Oxygen transport</keyword>
<dbReference type="PROSITE" id="PS01033">
    <property type="entry name" value="GLOBIN"/>
    <property type="match status" value="1"/>
</dbReference>
<dbReference type="InterPro" id="IPR009050">
    <property type="entry name" value="Globin-like_sf"/>
</dbReference>
<reference evidence="4" key="1">
    <citation type="submission" date="2008-03" db="EMBL/GenBank/DDBJ databases">
        <title>Complete sequence of chromosome of Beijerinckia indica subsp. indica ATCC 9039.</title>
        <authorList>
            <consortium name="US DOE Joint Genome Institute"/>
            <person name="Copeland A."/>
            <person name="Lucas S."/>
            <person name="Lapidus A."/>
            <person name="Glavina del Rio T."/>
            <person name="Dalin E."/>
            <person name="Tice H."/>
            <person name="Bruce D."/>
            <person name="Goodwin L."/>
            <person name="Pitluck S."/>
            <person name="LaButti K."/>
            <person name="Schmutz J."/>
            <person name="Larimer F."/>
            <person name="Land M."/>
            <person name="Hauser L."/>
            <person name="Kyrpides N."/>
            <person name="Mikhailova N."/>
            <person name="Dunfield P.F."/>
            <person name="Dedysh S.N."/>
            <person name="Liesack W."/>
            <person name="Saw J.H."/>
            <person name="Alam M."/>
            <person name="Chen Y."/>
            <person name="Murrell J.C."/>
            <person name="Richardson P."/>
        </authorList>
    </citation>
    <scope>NUCLEOTIDE SEQUENCE [LARGE SCALE GENOMIC DNA]</scope>
    <source>
        <strain evidence="4">ATCC 9039 / DSM 1715 / NCIMB 8712</strain>
    </source>
</reference>
<evidence type="ECO:0000313" key="3">
    <source>
        <dbReference type="EMBL" id="ACB93743.1"/>
    </source>
</evidence>
<evidence type="ECO:0000313" key="4">
    <source>
        <dbReference type="Proteomes" id="UP000001695"/>
    </source>
</evidence>
<dbReference type="HOGENOM" id="CLU_003827_13_3_5"/>
<proteinExistence type="inferred from homology"/>
<gene>
    <name evidence="3" type="ordered locus">Bind_0084</name>
</gene>
<keyword evidence="1" id="KW-0349">Heme</keyword>
<dbReference type="SUPFAM" id="SSF46458">
    <property type="entry name" value="Globin-like"/>
    <property type="match status" value="1"/>
</dbReference>
<dbReference type="Pfam" id="PF00042">
    <property type="entry name" value="Globin"/>
    <property type="match status" value="1"/>
</dbReference>
<dbReference type="eggNOG" id="COG1017">
    <property type="taxonomic scope" value="Bacteria"/>
</dbReference>
<dbReference type="GO" id="GO:0019825">
    <property type="term" value="F:oxygen binding"/>
    <property type="evidence" value="ECO:0007669"/>
    <property type="project" value="InterPro"/>
</dbReference>
<keyword evidence="1" id="KW-0479">Metal-binding</keyword>
<dbReference type="Proteomes" id="UP000001695">
    <property type="component" value="Chromosome"/>
</dbReference>
<feature type="domain" description="Globin" evidence="2">
    <location>
        <begin position="1"/>
        <end position="154"/>
    </location>
</feature>
<evidence type="ECO:0000256" key="1">
    <source>
        <dbReference type="RuleBase" id="RU000356"/>
    </source>
</evidence>
<dbReference type="GO" id="GO:0005344">
    <property type="term" value="F:oxygen carrier activity"/>
    <property type="evidence" value="ECO:0007669"/>
    <property type="project" value="UniProtKB-KW"/>
</dbReference>